<comment type="caution">
    <text evidence="3">The sequence shown here is derived from an EMBL/GenBank/DDBJ whole genome shotgun (WGS) entry which is preliminary data.</text>
</comment>
<dbReference type="Pfam" id="PF19200">
    <property type="entry name" value="MupG_N"/>
    <property type="match status" value="1"/>
</dbReference>
<dbReference type="InterPro" id="IPR043894">
    <property type="entry name" value="MupG_C"/>
</dbReference>
<accession>A0ABU6MHW0</accession>
<dbReference type="Pfam" id="PF05913">
    <property type="entry name" value="MupG_C"/>
    <property type="match status" value="1"/>
</dbReference>
<dbReference type="InterPro" id="IPR029000">
    <property type="entry name" value="Cyclophilin-like_dom_sf"/>
</dbReference>
<feature type="domain" description="6-phospho-N-acetylmuramidase N-terminal" evidence="2">
    <location>
        <begin position="2"/>
        <end position="231"/>
    </location>
</feature>
<dbReference type="Gene3D" id="2.40.100.10">
    <property type="entry name" value="Cyclophilin-like"/>
    <property type="match status" value="1"/>
</dbReference>
<dbReference type="InterPro" id="IPR013785">
    <property type="entry name" value="Aldolase_TIM"/>
</dbReference>
<dbReference type="Proteomes" id="UP001341444">
    <property type="component" value="Unassembled WGS sequence"/>
</dbReference>
<evidence type="ECO:0000259" key="1">
    <source>
        <dbReference type="Pfam" id="PF05913"/>
    </source>
</evidence>
<gene>
    <name evidence="3" type="ORF">P4T90_07040</name>
</gene>
<dbReference type="SUPFAM" id="SSF51445">
    <property type="entry name" value="(Trans)glycosidases"/>
    <property type="match status" value="1"/>
</dbReference>
<feature type="domain" description="6-phospho-N-acetylmuramidase C-terminal" evidence="1">
    <location>
        <begin position="256"/>
        <end position="351"/>
    </location>
</feature>
<sequence>MLGISIYLSEPVEEKKPYIEKMKNAGFTSIFTSLHIPEDNPEVYRERLMELGTYAKEYGLELMADISSKSLSYLGYTWDKATELLHWGLTGLRIDYGIENESIAALSKKMKVALNASTLTQELLKELLESGLETSSVEAWHNFYPRPETGLDREGFSILNKWLTEHRIQVMAFIPGDQRLRAPLYMGLPTLEDHRGSSPFASFMDLHYKEGISKILVGDPEISESSLRQFTALQKGFILLRARPLVDKPELLNLCTMVHTNRPDAARDCIRSMESRVNQLAEGLSLPPAAAVTRKKGSITIDNQLYGRYQGELQITKTDLCADEKVNVIGHVVEEDIPLLPFIKGGQAFKVEWVKRKAEPDA</sequence>
<reference evidence="3 4" key="1">
    <citation type="submission" date="2023-03" db="EMBL/GenBank/DDBJ databases">
        <title>Bacillus Genome Sequencing.</title>
        <authorList>
            <person name="Dunlap C."/>
        </authorList>
    </citation>
    <scope>NUCLEOTIDE SEQUENCE [LARGE SCALE GENOMIC DNA]</scope>
    <source>
        <strain evidence="3 4">B-23453</strain>
    </source>
</reference>
<organism evidence="3 4">
    <name type="scientific">Heyndrickxia acidicola</name>
    <dbReference type="NCBI Taxonomy" id="209389"/>
    <lineage>
        <taxon>Bacteria</taxon>
        <taxon>Bacillati</taxon>
        <taxon>Bacillota</taxon>
        <taxon>Bacilli</taxon>
        <taxon>Bacillales</taxon>
        <taxon>Bacillaceae</taxon>
        <taxon>Heyndrickxia</taxon>
    </lineage>
</organism>
<dbReference type="InterPro" id="IPR008589">
    <property type="entry name" value="MupG"/>
</dbReference>
<dbReference type="SUPFAM" id="SSF50891">
    <property type="entry name" value="Cyclophilin-like"/>
    <property type="match status" value="1"/>
</dbReference>
<proteinExistence type="predicted"/>
<dbReference type="PANTHER" id="PTHR38435:SF2">
    <property type="entry name" value="DUF871 DOMAIN-CONTAINING PROTEIN"/>
    <property type="match status" value="1"/>
</dbReference>
<dbReference type="EMBL" id="JARMAB010000008">
    <property type="protein sequence ID" value="MED1202847.1"/>
    <property type="molecule type" value="Genomic_DNA"/>
</dbReference>
<dbReference type="InterPro" id="IPR043797">
    <property type="entry name" value="MupG_N"/>
</dbReference>
<dbReference type="PANTHER" id="PTHR38435">
    <property type="match status" value="1"/>
</dbReference>
<dbReference type="Gene3D" id="3.20.20.70">
    <property type="entry name" value="Aldolase class I"/>
    <property type="match status" value="1"/>
</dbReference>
<name>A0ABU6MHW0_9BACI</name>
<evidence type="ECO:0000313" key="3">
    <source>
        <dbReference type="EMBL" id="MED1202847.1"/>
    </source>
</evidence>
<evidence type="ECO:0000259" key="2">
    <source>
        <dbReference type="Pfam" id="PF19200"/>
    </source>
</evidence>
<protein>
    <submittedName>
        <fullName evidence="3">MupG family TIM beta-alpha barrel fold protein</fullName>
    </submittedName>
</protein>
<dbReference type="InterPro" id="IPR017853">
    <property type="entry name" value="GH"/>
</dbReference>
<keyword evidence="4" id="KW-1185">Reference proteome</keyword>
<dbReference type="RefSeq" id="WP_066267505.1">
    <property type="nucleotide sequence ID" value="NZ_JARMAB010000008.1"/>
</dbReference>
<evidence type="ECO:0000313" key="4">
    <source>
        <dbReference type="Proteomes" id="UP001341444"/>
    </source>
</evidence>